<keyword evidence="3" id="KW-1003">Cell membrane</keyword>
<evidence type="ECO:0000256" key="8">
    <source>
        <dbReference type="ARBA" id="ARBA00038436"/>
    </source>
</evidence>
<organism evidence="11">
    <name type="scientific">Polynucleobacter sp. UK-FUSCHL-C3</name>
    <dbReference type="NCBI Taxonomy" id="2955208"/>
    <lineage>
        <taxon>Bacteria</taxon>
        <taxon>Pseudomonadati</taxon>
        <taxon>Pseudomonadota</taxon>
        <taxon>Betaproteobacteria</taxon>
        <taxon>Burkholderiales</taxon>
        <taxon>Burkholderiaceae</taxon>
        <taxon>Polynucleobacter</taxon>
    </lineage>
</organism>
<keyword evidence="5 9" id="KW-0812">Transmembrane</keyword>
<keyword evidence="4 9" id="KW-0997">Cell inner membrane</keyword>
<feature type="transmembrane region" description="Helical" evidence="9">
    <location>
        <begin position="133"/>
        <end position="152"/>
    </location>
</feature>
<evidence type="ECO:0000256" key="7">
    <source>
        <dbReference type="ARBA" id="ARBA00023136"/>
    </source>
</evidence>
<feature type="transmembrane region" description="Helical" evidence="9">
    <location>
        <begin position="44"/>
        <end position="67"/>
    </location>
</feature>
<evidence type="ECO:0000256" key="3">
    <source>
        <dbReference type="ARBA" id="ARBA00022475"/>
    </source>
</evidence>
<feature type="transmembrane region" description="Helical" evidence="9">
    <location>
        <begin position="12"/>
        <end position="32"/>
    </location>
</feature>
<evidence type="ECO:0000256" key="5">
    <source>
        <dbReference type="ARBA" id="ARBA00022692"/>
    </source>
</evidence>
<gene>
    <name evidence="11" type="ORF">NKE59_04570</name>
</gene>
<sequence length="166" mass="18884">MSPLVNRIERITTNIGIIAALTLVPLILTTTYEVLARYLFDAPTIWAYEVGYMLTGTHFLLGMAYTLQQGQFIRIDIFSQDMSEKTRAFIDLCAYSVILPLMMWLTYGLTAYLISGFIKNERTGQSAMNMVVWPFRVVFLIAFTLLALQVYAEIIKSLEKYKAAKA</sequence>
<evidence type="ECO:0000313" key="11">
    <source>
        <dbReference type="EMBL" id="XCC58561.1"/>
    </source>
</evidence>
<dbReference type="GO" id="GO:0022857">
    <property type="term" value="F:transmembrane transporter activity"/>
    <property type="evidence" value="ECO:0007669"/>
    <property type="project" value="UniProtKB-UniRule"/>
</dbReference>
<comment type="similarity">
    <text evidence="8 9">Belongs to the TRAP transporter small permease family.</text>
</comment>
<name>A0AAU8A4P1_9BURK</name>
<dbReference type="AlphaFoldDB" id="A0AAU8A4P1"/>
<keyword evidence="7 9" id="KW-0472">Membrane</keyword>
<feature type="transmembrane region" description="Helical" evidence="9">
    <location>
        <begin position="88"/>
        <end position="113"/>
    </location>
</feature>
<keyword evidence="2 9" id="KW-0813">Transport</keyword>
<dbReference type="InterPro" id="IPR007387">
    <property type="entry name" value="TRAP_DctQ"/>
</dbReference>
<evidence type="ECO:0000256" key="1">
    <source>
        <dbReference type="ARBA" id="ARBA00004429"/>
    </source>
</evidence>
<dbReference type="EMBL" id="CP099959">
    <property type="protein sequence ID" value="XCC58561.1"/>
    <property type="molecule type" value="Genomic_DNA"/>
</dbReference>
<evidence type="ECO:0000256" key="2">
    <source>
        <dbReference type="ARBA" id="ARBA00022448"/>
    </source>
</evidence>
<dbReference type="PANTHER" id="PTHR35011">
    <property type="entry name" value="2,3-DIKETO-L-GULONATE TRAP TRANSPORTER SMALL PERMEASE PROTEIN YIAM"/>
    <property type="match status" value="1"/>
</dbReference>
<feature type="domain" description="Tripartite ATP-independent periplasmic transporters DctQ component" evidence="10">
    <location>
        <begin position="26"/>
        <end position="158"/>
    </location>
</feature>
<evidence type="ECO:0000256" key="9">
    <source>
        <dbReference type="RuleBase" id="RU369079"/>
    </source>
</evidence>
<accession>A0AAU8A4P1</accession>
<evidence type="ECO:0000256" key="4">
    <source>
        <dbReference type="ARBA" id="ARBA00022519"/>
    </source>
</evidence>
<proteinExistence type="inferred from homology"/>
<dbReference type="Pfam" id="PF04290">
    <property type="entry name" value="DctQ"/>
    <property type="match status" value="1"/>
</dbReference>
<dbReference type="PANTHER" id="PTHR35011:SF4">
    <property type="entry name" value="SLL1102 PROTEIN"/>
    <property type="match status" value="1"/>
</dbReference>
<comment type="subunit">
    <text evidence="9">The complex comprises the extracytoplasmic solute receptor protein and the two transmembrane proteins.</text>
</comment>
<evidence type="ECO:0000256" key="6">
    <source>
        <dbReference type="ARBA" id="ARBA00022989"/>
    </source>
</evidence>
<reference evidence="11" key="1">
    <citation type="submission" date="2022-06" db="EMBL/GenBank/DDBJ databases">
        <title>New Polynucleobacter species.</title>
        <authorList>
            <person name="Hahn M.W."/>
        </authorList>
    </citation>
    <scope>NUCLEOTIDE SEQUENCE</scope>
    <source>
        <strain evidence="11">UK-FUSCHL-C3</strain>
    </source>
</reference>
<dbReference type="GO" id="GO:0005886">
    <property type="term" value="C:plasma membrane"/>
    <property type="evidence" value="ECO:0007669"/>
    <property type="project" value="UniProtKB-SubCell"/>
</dbReference>
<keyword evidence="6 9" id="KW-1133">Transmembrane helix</keyword>
<dbReference type="RefSeq" id="WP_353439826.1">
    <property type="nucleotide sequence ID" value="NZ_CP099959.1"/>
</dbReference>
<protein>
    <recommendedName>
        <fullName evidence="9">TRAP transporter small permease protein</fullName>
    </recommendedName>
</protein>
<comment type="function">
    <text evidence="9">Part of the tripartite ATP-independent periplasmic (TRAP) transport system.</text>
</comment>
<evidence type="ECO:0000259" key="10">
    <source>
        <dbReference type="Pfam" id="PF04290"/>
    </source>
</evidence>
<comment type="subcellular location">
    <subcellularLocation>
        <location evidence="1 9">Cell inner membrane</location>
        <topology evidence="1 9">Multi-pass membrane protein</topology>
    </subcellularLocation>
</comment>
<dbReference type="InterPro" id="IPR055348">
    <property type="entry name" value="DctQ"/>
</dbReference>